<dbReference type="EMBL" id="CM056744">
    <property type="protein sequence ID" value="KAJ8668596.1"/>
    <property type="molecule type" value="Genomic_DNA"/>
</dbReference>
<name>A0ACC2NCD3_9HYME</name>
<comment type="caution">
    <text evidence="1">The sequence shown here is derived from an EMBL/GenBank/DDBJ whole genome shotgun (WGS) entry which is preliminary data.</text>
</comment>
<evidence type="ECO:0000313" key="2">
    <source>
        <dbReference type="Proteomes" id="UP001239111"/>
    </source>
</evidence>
<protein>
    <submittedName>
        <fullName evidence="1">Uncharacterized protein</fullName>
    </submittedName>
</protein>
<proteinExistence type="predicted"/>
<accession>A0ACC2NCD3</accession>
<keyword evidence="2" id="KW-1185">Reference proteome</keyword>
<dbReference type="Proteomes" id="UP001239111">
    <property type="component" value="Chromosome 4"/>
</dbReference>
<gene>
    <name evidence="1" type="ORF">QAD02_010259</name>
</gene>
<sequence length="301" mass="32684">MDTNTSAAKNSCSVYNTVVKRGELSYQCSKCAGLTHSSCCPDIDKTQLTGFQCQICALSEQAGLSNQSTPSSASSTKHRKRSALSPPELSSSRLKIRPVSIDSNSQSLVELNMSQSFDAEAEKFQNDPTVPVHLKKLGSLFQSSHSSLQSQLNTIDNRMTANEAENARALANLRADIISTRTQVDSCEVRFSGIPSSVALSDPDVINAILHAIDCADRVGTILSIRRWPAQPAHPRLQPQAPEASSALGNGRPVQDSTNKIALVAKFCSPTVRDFVISKLILDINLLRLKASYFRAKCHRL</sequence>
<organism evidence="1 2">
    <name type="scientific">Eretmocerus hayati</name>
    <dbReference type="NCBI Taxonomy" id="131215"/>
    <lineage>
        <taxon>Eukaryota</taxon>
        <taxon>Metazoa</taxon>
        <taxon>Ecdysozoa</taxon>
        <taxon>Arthropoda</taxon>
        <taxon>Hexapoda</taxon>
        <taxon>Insecta</taxon>
        <taxon>Pterygota</taxon>
        <taxon>Neoptera</taxon>
        <taxon>Endopterygota</taxon>
        <taxon>Hymenoptera</taxon>
        <taxon>Apocrita</taxon>
        <taxon>Proctotrupomorpha</taxon>
        <taxon>Chalcidoidea</taxon>
        <taxon>Aphelinidae</taxon>
        <taxon>Aphelininae</taxon>
        <taxon>Eretmocerus</taxon>
    </lineage>
</organism>
<reference evidence="1" key="1">
    <citation type="submission" date="2023-04" db="EMBL/GenBank/DDBJ databases">
        <title>A chromosome-level genome assembly of the parasitoid wasp Eretmocerus hayati.</title>
        <authorList>
            <person name="Zhong Y."/>
            <person name="Liu S."/>
            <person name="Liu Y."/>
        </authorList>
    </citation>
    <scope>NUCLEOTIDE SEQUENCE</scope>
    <source>
        <strain evidence="1">ZJU_SS_LIU_2023</strain>
    </source>
</reference>
<evidence type="ECO:0000313" key="1">
    <source>
        <dbReference type="EMBL" id="KAJ8668596.1"/>
    </source>
</evidence>